<sequence length="200" mass="23507">MNARKEKVLKEAEEKARRIRLNWFEKYHSLLKSPKEDEFDVEMSPVIANIMNEVTKMRKERYTKEREVMAQIRAEKAAKRKGVEDDRPKIDEEILRKGPMLPVDREIAKKLYQGTSGNGEGRWLYLKLRSHAAPYHKYYEPMTEAQVFGWKIEDRAWPANKQFGKQNVIKPQFYRRTGVKGETLRNRQPASGLVDLPSLS</sequence>
<gene>
    <name evidence="3" type="ORF">O3M35_002698</name>
</gene>
<dbReference type="PANTHER" id="PTHR35826">
    <property type="entry name" value="PROTEIN ATP6V1FNB-LIKE"/>
    <property type="match status" value="1"/>
</dbReference>
<organism evidence="3 4">
    <name type="scientific">Rhynocoris fuscipes</name>
    <dbReference type="NCBI Taxonomy" id="488301"/>
    <lineage>
        <taxon>Eukaryota</taxon>
        <taxon>Metazoa</taxon>
        <taxon>Ecdysozoa</taxon>
        <taxon>Arthropoda</taxon>
        <taxon>Hexapoda</taxon>
        <taxon>Insecta</taxon>
        <taxon>Pterygota</taxon>
        <taxon>Neoptera</taxon>
        <taxon>Paraneoptera</taxon>
        <taxon>Hemiptera</taxon>
        <taxon>Heteroptera</taxon>
        <taxon>Panheteroptera</taxon>
        <taxon>Cimicomorpha</taxon>
        <taxon>Reduviidae</taxon>
        <taxon>Harpactorinae</taxon>
        <taxon>Harpactorini</taxon>
        <taxon>Rhynocoris</taxon>
    </lineage>
</organism>
<accession>A0AAW1CMF7</accession>
<dbReference type="AlphaFoldDB" id="A0AAW1CMF7"/>
<evidence type="ECO:0000313" key="4">
    <source>
        <dbReference type="Proteomes" id="UP001461498"/>
    </source>
</evidence>
<name>A0AAW1CMF7_9HEMI</name>
<reference evidence="3 4" key="1">
    <citation type="submission" date="2022-12" db="EMBL/GenBank/DDBJ databases">
        <title>Chromosome-level genome assembly of true bugs.</title>
        <authorList>
            <person name="Ma L."/>
            <person name="Li H."/>
        </authorList>
    </citation>
    <scope>NUCLEOTIDE SEQUENCE [LARGE SCALE GENOMIC DNA]</scope>
    <source>
        <strain evidence="3">Lab_2022b</strain>
    </source>
</reference>
<evidence type="ECO:0000259" key="2">
    <source>
        <dbReference type="Pfam" id="PF22589"/>
    </source>
</evidence>
<comment type="caution">
    <text evidence="3">The sequence shown here is derived from an EMBL/GenBank/DDBJ whole genome shotgun (WGS) entry which is preliminary data.</text>
</comment>
<evidence type="ECO:0000313" key="3">
    <source>
        <dbReference type="EMBL" id="KAK9499696.1"/>
    </source>
</evidence>
<feature type="region of interest" description="Disordered" evidence="1">
    <location>
        <begin position="180"/>
        <end position="200"/>
    </location>
</feature>
<feature type="domain" description="Sperm microtubule inner protein 1 C-terminal" evidence="2">
    <location>
        <begin position="73"/>
        <end position="179"/>
    </location>
</feature>
<keyword evidence="4" id="KW-1185">Reference proteome</keyword>
<proteinExistence type="predicted"/>
<dbReference type="EMBL" id="JAPXFL010000011">
    <property type="protein sequence ID" value="KAK9499696.1"/>
    <property type="molecule type" value="Genomic_DNA"/>
</dbReference>
<dbReference type="InterPro" id="IPR054323">
    <property type="entry name" value="SPMIP1_C"/>
</dbReference>
<dbReference type="Proteomes" id="UP001461498">
    <property type="component" value="Unassembled WGS sequence"/>
</dbReference>
<dbReference type="PANTHER" id="PTHR35826:SF1">
    <property type="entry name" value="PROTEIN ATP6V1FNB-LIKE"/>
    <property type="match status" value="1"/>
</dbReference>
<dbReference type="Pfam" id="PF22589">
    <property type="entry name" value="SPMIP1"/>
    <property type="match status" value="1"/>
</dbReference>
<protein>
    <recommendedName>
        <fullName evidence="2">Sperm microtubule inner protein 1 C-terminal domain-containing protein</fullName>
    </recommendedName>
</protein>
<evidence type="ECO:0000256" key="1">
    <source>
        <dbReference type="SAM" id="MobiDB-lite"/>
    </source>
</evidence>